<sequence>MPRPPRTHGNATEDDAKCLRGVKRDLKDPEGHLSSWTSNTSAGVVCDFSRDLLLEPAGVAHPCRLPLRLRPPGQNPARAPIPFVVNLDLSSNGLIGPLPSELANCRFLISLKLSDTAFSGQIPASLTRLAAQQLYAFDPECHLLP</sequence>
<dbReference type="PANTHER" id="PTHR48059">
    <property type="entry name" value="POLYGALACTURONASE INHIBITOR 1"/>
    <property type="match status" value="1"/>
</dbReference>
<reference evidence="6" key="1">
    <citation type="submission" date="2015-06" db="UniProtKB">
        <authorList>
            <consortium name="EnsemblPlants"/>
        </authorList>
    </citation>
    <scope>IDENTIFICATION</scope>
</reference>
<dbReference type="SUPFAM" id="SSF52058">
    <property type="entry name" value="L domain-like"/>
    <property type="match status" value="1"/>
</dbReference>
<dbReference type="InterPro" id="IPR051848">
    <property type="entry name" value="PGIP"/>
</dbReference>
<organism evidence="6">
    <name type="scientific">Aegilops tauschii</name>
    <name type="common">Tausch's goatgrass</name>
    <name type="synonym">Aegilops squarrosa</name>
    <dbReference type="NCBI Taxonomy" id="37682"/>
    <lineage>
        <taxon>Eukaryota</taxon>
        <taxon>Viridiplantae</taxon>
        <taxon>Streptophyta</taxon>
        <taxon>Embryophyta</taxon>
        <taxon>Tracheophyta</taxon>
        <taxon>Spermatophyta</taxon>
        <taxon>Magnoliopsida</taxon>
        <taxon>Liliopsida</taxon>
        <taxon>Poales</taxon>
        <taxon>Poaceae</taxon>
        <taxon>BOP clade</taxon>
        <taxon>Pooideae</taxon>
        <taxon>Triticodae</taxon>
        <taxon>Triticeae</taxon>
        <taxon>Triticinae</taxon>
        <taxon>Aegilops</taxon>
    </lineage>
</organism>
<evidence type="ECO:0000256" key="1">
    <source>
        <dbReference type="ARBA" id="ARBA00004196"/>
    </source>
</evidence>
<name>N1QUW8_AEGTA</name>
<dbReference type="Pfam" id="PF08263">
    <property type="entry name" value="LRRNT_2"/>
    <property type="match status" value="1"/>
</dbReference>
<evidence type="ECO:0000256" key="3">
    <source>
        <dbReference type="ARBA" id="ARBA00022737"/>
    </source>
</evidence>
<dbReference type="EnsemblPlants" id="EMT13471">
    <property type="protein sequence ID" value="EMT13471"/>
    <property type="gene ID" value="F775_42391"/>
</dbReference>
<comment type="subcellular location">
    <subcellularLocation>
        <location evidence="1">Cell envelope</location>
    </subcellularLocation>
</comment>
<dbReference type="Pfam" id="PF00560">
    <property type="entry name" value="LRR_1"/>
    <property type="match status" value="1"/>
</dbReference>
<evidence type="ECO:0000256" key="2">
    <source>
        <dbReference type="ARBA" id="ARBA00022614"/>
    </source>
</evidence>
<dbReference type="InterPro" id="IPR013210">
    <property type="entry name" value="LRR_N_plant-typ"/>
</dbReference>
<feature type="domain" description="Leucine-rich repeat-containing N-terminal plant-type" evidence="5">
    <location>
        <begin position="13"/>
        <end position="47"/>
    </location>
</feature>
<keyword evidence="3" id="KW-0677">Repeat</keyword>
<comment type="similarity">
    <text evidence="4">Belongs to the polygalacturonase-inhibiting protein family.</text>
</comment>
<keyword evidence="2" id="KW-0433">Leucine-rich repeat</keyword>
<evidence type="ECO:0000259" key="5">
    <source>
        <dbReference type="Pfam" id="PF08263"/>
    </source>
</evidence>
<dbReference type="InterPro" id="IPR032675">
    <property type="entry name" value="LRR_dom_sf"/>
</dbReference>
<evidence type="ECO:0000313" key="6">
    <source>
        <dbReference type="EnsemblPlants" id="EMT13471"/>
    </source>
</evidence>
<protein>
    <recommendedName>
        <fullName evidence="5">Leucine-rich repeat-containing N-terminal plant-type domain-containing protein</fullName>
    </recommendedName>
</protein>
<dbReference type="PANTHER" id="PTHR48059:SF30">
    <property type="entry name" value="OS06G0587000 PROTEIN"/>
    <property type="match status" value="1"/>
</dbReference>
<dbReference type="Gene3D" id="3.80.10.10">
    <property type="entry name" value="Ribonuclease Inhibitor"/>
    <property type="match status" value="1"/>
</dbReference>
<accession>N1QUW8</accession>
<proteinExistence type="inferred from homology"/>
<dbReference type="InterPro" id="IPR001611">
    <property type="entry name" value="Leu-rich_rpt"/>
</dbReference>
<evidence type="ECO:0000256" key="4">
    <source>
        <dbReference type="ARBA" id="ARBA00038043"/>
    </source>
</evidence>
<dbReference type="AlphaFoldDB" id="N1QUW8"/>